<dbReference type="InterPro" id="IPR018488">
    <property type="entry name" value="cNMP-bd_CS"/>
</dbReference>
<keyword evidence="4" id="KW-0808">Transferase</keyword>
<dbReference type="InterPro" id="IPR018490">
    <property type="entry name" value="cNMP-bd_dom_sf"/>
</dbReference>
<dbReference type="PANTHER" id="PTHR43065:SF46">
    <property type="entry name" value="C4-DICARBOXYLATE TRANSPORT SENSOR PROTEIN DCTB"/>
    <property type="match status" value="1"/>
</dbReference>
<dbReference type="PRINTS" id="PR00344">
    <property type="entry name" value="BCTRLSENSOR"/>
</dbReference>
<evidence type="ECO:0000313" key="12">
    <source>
        <dbReference type="Proteomes" id="UP000288096"/>
    </source>
</evidence>
<proteinExistence type="predicted"/>
<dbReference type="InterPro" id="IPR004358">
    <property type="entry name" value="Sig_transdc_His_kin-like_C"/>
</dbReference>
<feature type="domain" description="Cyclic nucleotide-binding" evidence="9">
    <location>
        <begin position="13"/>
        <end position="122"/>
    </location>
</feature>
<dbReference type="InterPro" id="IPR014710">
    <property type="entry name" value="RmlC-like_jellyroll"/>
</dbReference>
<accession>A0A401G1R7</accession>
<keyword evidence="3" id="KW-0597">Phosphoprotein</keyword>
<dbReference type="CDD" id="cd00082">
    <property type="entry name" value="HisKA"/>
    <property type="match status" value="1"/>
</dbReference>
<keyword evidence="5" id="KW-0547">Nucleotide-binding</keyword>
<name>A0A401G1R7_9BACT</name>
<sequence>MKDYYQFLKAVYFLDALPDSDIRRIEAVCRETRFAPGDVIFYEGDVGDLFYIILEGNVEVWKDYGEQRGDRLAICGAGCSFGELALIDDGPRSATVVAGTSLRVLSIQKDDFNRIISGSAAISISIMKSVSNMVRKQTESFVRHLRLGKHRLQRTCTRLSREMEERKTLEARLQQARKMEAIGSLAGGIAHDVNNLLQGIQGNTSLILLETDPDSSEYQRLRNIEQYVEAGGALTRRILRFVKGAGAKVTSVDVNALLSQVADQFGRRKKGLHIRQAYDEDLFSVRANNGEIEQVVRELCTNAWESMPGGGTLTLETRNVIIDEAQALKMPLCPGPHVCISFSDTGHGVDDAIRHRIFDPFFTTKEMGNGSGLGLALVYNIVKNYGGAICLDDRKEEGATFNIYLPGLS</sequence>
<dbReference type="EMBL" id="BEXT01000001">
    <property type="protein sequence ID" value="GBC63145.1"/>
    <property type="molecule type" value="Genomic_DNA"/>
</dbReference>
<comment type="catalytic activity">
    <reaction evidence="1">
        <text>ATP + protein L-histidine = ADP + protein N-phospho-L-histidine.</text>
        <dbReference type="EC" id="2.7.13.3"/>
    </reaction>
</comment>
<dbReference type="Pfam" id="PF00027">
    <property type="entry name" value="cNMP_binding"/>
    <property type="match status" value="1"/>
</dbReference>
<evidence type="ECO:0000256" key="8">
    <source>
        <dbReference type="ARBA" id="ARBA00023012"/>
    </source>
</evidence>
<dbReference type="Gene3D" id="3.30.565.10">
    <property type="entry name" value="Histidine kinase-like ATPase, C-terminal domain"/>
    <property type="match status" value="1"/>
</dbReference>
<reference evidence="12" key="2">
    <citation type="submission" date="2019-01" db="EMBL/GenBank/DDBJ databases">
        <title>Genome sequence of Desulfonema ishimotonii strain Tokyo 01.</title>
        <authorList>
            <person name="Fukui M."/>
        </authorList>
    </citation>
    <scope>NUCLEOTIDE SEQUENCE [LARGE SCALE GENOMIC DNA]</scope>
    <source>
        <strain evidence="12">Tokyo 01</strain>
    </source>
</reference>
<dbReference type="EC" id="2.7.13.3" evidence="2"/>
<organism evidence="11 12">
    <name type="scientific">Desulfonema ishimotonii</name>
    <dbReference type="NCBI Taxonomy" id="45657"/>
    <lineage>
        <taxon>Bacteria</taxon>
        <taxon>Pseudomonadati</taxon>
        <taxon>Thermodesulfobacteriota</taxon>
        <taxon>Desulfobacteria</taxon>
        <taxon>Desulfobacterales</taxon>
        <taxon>Desulfococcaceae</taxon>
        <taxon>Desulfonema</taxon>
    </lineage>
</organism>
<evidence type="ECO:0000259" key="9">
    <source>
        <dbReference type="PROSITE" id="PS50042"/>
    </source>
</evidence>
<dbReference type="InterPro" id="IPR003661">
    <property type="entry name" value="HisK_dim/P_dom"/>
</dbReference>
<dbReference type="Gene3D" id="2.60.120.10">
    <property type="entry name" value="Jelly Rolls"/>
    <property type="match status" value="1"/>
</dbReference>
<dbReference type="Pfam" id="PF02518">
    <property type="entry name" value="HATPase_c"/>
    <property type="match status" value="1"/>
</dbReference>
<dbReference type="InterPro" id="IPR003594">
    <property type="entry name" value="HATPase_dom"/>
</dbReference>
<dbReference type="PROSITE" id="PS50042">
    <property type="entry name" value="CNMP_BINDING_3"/>
    <property type="match status" value="1"/>
</dbReference>
<evidence type="ECO:0000256" key="4">
    <source>
        <dbReference type="ARBA" id="ARBA00022679"/>
    </source>
</evidence>
<keyword evidence="12" id="KW-1185">Reference proteome</keyword>
<dbReference type="RefSeq" id="WP_124330258.1">
    <property type="nucleotide sequence ID" value="NZ_BEXT01000001.1"/>
</dbReference>
<evidence type="ECO:0000256" key="3">
    <source>
        <dbReference type="ARBA" id="ARBA00022553"/>
    </source>
</evidence>
<evidence type="ECO:0000256" key="6">
    <source>
        <dbReference type="ARBA" id="ARBA00022777"/>
    </source>
</evidence>
<keyword evidence="6" id="KW-0418">Kinase</keyword>
<dbReference type="SUPFAM" id="SSF47384">
    <property type="entry name" value="Homodimeric domain of signal transducing histidine kinase"/>
    <property type="match status" value="1"/>
</dbReference>
<dbReference type="SMART" id="SM00100">
    <property type="entry name" value="cNMP"/>
    <property type="match status" value="1"/>
</dbReference>
<dbReference type="PROSITE" id="PS50109">
    <property type="entry name" value="HIS_KIN"/>
    <property type="match status" value="1"/>
</dbReference>
<dbReference type="InterPro" id="IPR036890">
    <property type="entry name" value="HATPase_C_sf"/>
</dbReference>
<dbReference type="Gene3D" id="1.10.287.130">
    <property type="match status" value="1"/>
</dbReference>
<keyword evidence="7" id="KW-0067">ATP-binding</keyword>
<reference evidence="12" key="1">
    <citation type="submission" date="2017-11" db="EMBL/GenBank/DDBJ databases">
        <authorList>
            <person name="Watanabe M."/>
            <person name="Kojima H."/>
        </authorList>
    </citation>
    <scope>NUCLEOTIDE SEQUENCE [LARGE SCALE GENOMIC DNA]</scope>
    <source>
        <strain evidence="12">Tokyo 01</strain>
    </source>
</reference>
<feature type="domain" description="Histidine kinase" evidence="10">
    <location>
        <begin position="188"/>
        <end position="409"/>
    </location>
</feature>
<dbReference type="GO" id="GO:0000155">
    <property type="term" value="F:phosphorelay sensor kinase activity"/>
    <property type="evidence" value="ECO:0007669"/>
    <property type="project" value="InterPro"/>
</dbReference>
<dbReference type="SUPFAM" id="SSF55874">
    <property type="entry name" value="ATPase domain of HSP90 chaperone/DNA topoisomerase II/histidine kinase"/>
    <property type="match status" value="1"/>
</dbReference>
<gene>
    <name evidence="11" type="ORF">DENIS_4138</name>
</gene>
<dbReference type="PROSITE" id="PS00889">
    <property type="entry name" value="CNMP_BINDING_2"/>
    <property type="match status" value="1"/>
</dbReference>
<dbReference type="Proteomes" id="UP000288096">
    <property type="component" value="Unassembled WGS sequence"/>
</dbReference>
<dbReference type="InterPro" id="IPR005467">
    <property type="entry name" value="His_kinase_dom"/>
</dbReference>
<evidence type="ECO:0000256" key="1">
    <source>
        <dbReference type="ARBA" id="ARBA00000085"/>
    </source>
</evidence>
<evidence type="ECO:0000256" key="5">
    <source>
        <dbReference type="ARBA" id="ARBA00022741"/>
    </source>
</evidence>
<dbReference type="PANTHER" id="PTHR43065">
    <property type="entry name" value="SENSOR HISTIDINE KINASE"/>
    <property type="match status" value="1"/>
</dbReference>
<evidence type="ECO:0000259" key="10">
    <source>
        <dbReference type="PROSITE" id="PS50109"/>
    </source>
</evidence>
<dbReference type="SMART" id="SM00387">
    <property type="entry name" value="HATPase_c"/>
    <property type="match status" value="1"/>
</dbReference>
<protein>
    <recommendedName>
        <fullName evidence="2">histidine kinase</fullName>
        <ecNumber evidence="2">2.7.13.3</ecNumber>
    </recommendedName>
</protein>
<dbReference type="GO" id="GO:0005524">
    <property type="term" value="F:ATP binding"/>
    <property type="evidence" value="ECO:0007669"/>
    <property type="project" value="UniProtKB-KW"/>
</dbReference>
<evidence type="ECO:0000256" key="7">
    <source>
        <dbReference type="ARBA" id="ARBA00022840"/>
    </source>
</evidence>
<dbReference type="SUPFAM" id="SSF51206">
    <property type="entry name" value="cAMP-binding domain-like"/>
    <property type="match status" value="1"/>
</dbReference>
<dbReference type="CDD" id="cd00038">
    <property type="entry name" value="CAP_ED"/>
    <property type="match status" value="1"/>
</dbReference>
<comment type="caution">
    <text evidence="11">The sequence shown here is derived from an EMBL/GenBank/DDBJ whole genome shotgun (WGS) entry which is preliminary data.</text>
</comment>
<evidence type="ECO:0000256" key="2">
    <source>
        <dbReference type="ARBA" id="ARBA00012438"/>
    </source>
</evidence>
<evidence type="ECO:0000313" key="11">
    <source>
        <dbReference type="EMBL" id="GBC63145.1"/>
    </source>
</evidence>
<dbReference type="InterPro" id="IPR000595">
    <property type="entry name" value="cNMP-bd_dom"/>
</dbReference>
<dbReference type="InterPro" id="IPR036097">
    <property type="entry name" value="HisK_dim/P_sf"/>
</dbReference>
<dbReference type="OrthoDB" id="9806821at2"/>
<dbReference type="AlphaFoldDB" id="A0A401G1R7"/>
<keyword evidence="8" id="KW-0902">Two-component regulatory system</keyword>